<gene>
    <name evidence="2" type="ORF">SHM_21490</name>
</gene>
<sequence length="120" mass="13497">MSTFLDKFSFNEDDDSDIEVLSELEQENDNVKIYSKSSTINFERQLSDIPEEEITITSSSKDSSFNEDDDGSDIEVLSKSVEEEDAKIFGNCCFSQNLINNFAKSFSTVPPILQKSILTS</sequence>
<dbReference type="Proteomes" id="UP001163387">
    <property type="component" value="Chromosome"/>
</dbReference>
<protein>
    <submittedName>
        <fullName evidence="2">Uncharacterized protein</fullName>
    </submittedName>
</protein>
<dbReference type="EMBL" id="AP026933">
    <property type="protein sequence ID" value="BDT04503.1"/>
    <property type="molecule type" value="Genomic_DNA"/>
</dbReference>
<evidence type="ECO:0000313" key="3">
    <source>
        <dbReference type="Proteomes" id="UP001163387"/>
    </source>
</evidence>
<dbReference type="RefSeq" id="WP_281748262.1">
    <property type="nucleotide sequence ID" value="NZ_AP026933.1"/>
</dbReference>
<evidence type="ECO:0000313" key="2">
    <source>
        <dbReference type="EMBL" id="BDT04503.1"/>
    </source>
</evidence>
<keyword evidence="3" id="KW-1185">Reference proteome</keyword>
<feature type="region of interest" description="Disordered" evidence="1">
    <location>
        <begin position="51"/>
        <end position="73"/>
    </location>
</feature>
<proteinExistence type="predicted"/>
<organism evidence="2 3">
    <name type="scientific">Spiroplasma ixodetis</name>
    <dbReference type="NCBI Taxonomy" id="2141"/>
    <lineage>
        <taxon>Bacteria</taxon>
        <taxon>Bacillati</taxon>
        <taxon>Mycoplasmatota</taxon>
        <taxon>Mollicutes</taxon>
        <taxon>Entomoplasmatales</taxon>
        <taxon>Spiroplasmataceae</taxon>
        <taxon>Spiroplasma</taxon>
    </lineage>
</organism>
<name>A0ABM8BX92_9MOLU</name>
<evidence type="ECO:0000256" key="1">
    <source>
        <dbReference type="SAM" id="MobiDB-lite"/>
    </source>
</evidence>
<reference evidence="2 3" key="1">
    <citation type="journal article" date="2022" name="Front. Microbiol.">
        <title>Male-killing mechanisms vary between Spiroplasma species.</title>
        <authorList>
            <person name="Arai H."/>
            <person name="Inoue M."/>
            <person name="Kageyama D."/>
        </authorList>
    </citation>
    <scope>NUCLEOTIDE SEQUENCE [LARGE SCALE GENOMIC DNA]</scope>
    <source>
        <strain evidence="3">sHm</strain>
    </source>
</reference>
<accession>A0ABM8BX92</accession>